<keyword evidence="4" id="KW-1185">Reference proteome</keyword>
<feature type="region of interest" description="Disordered" evidence="1">
    <location>
        <begin position="117"/>
        <end position="174"/>
    </location>
</feature>
<protein>
    <submittedName>
        <fullName evidence="3">Lytic transglycosylase domain-containing protein</fullName>
    </submittedName>
</protein>
<keyword evidence="2" id="KW-1133">Transmembrane helix</keyword>
<keyword evidence="2" id="KW-0472">Membrane</keyword>
<accession>A0ABS7FMR6</accession>
<evidence type="ECO:0000256" key="1">
    <source>
        <dbReference type="SAM" id="MobiDB-lite"/>
    </source>
</evidence>
<feature type="compositionally biased region" description="Low complexity" evidence="1">
    <location>
        <begin position="31"/>
        <end position="45"/>
    </location>
</feature>
<reference evidence="3 4" key="1">
    <citation type="submission" date="2021-07" db="EMBL/GenBank/DDBJ databases">
        <title>Actinomadura sp. PM05-2 isolated from lichen.</title>
        <authorList>
            <person name="Somphong A."/>
            <person name="Phongsopitanun W."/>
            <person name="Tanasupawat S."/>
            <person name="Peongsungnone V."/>
        </authorList>
    </citation>
    <scope>NUCLEOTIDE SEQUENCE [LARGE SCALE GENOMIC DNA]</scope>
    <source>
        <strain evidence="3 4">PM05-2</strain>
    </source>
</reference>
<organism evidence="3 4">
    <name type="scientific">Actinomadura parmotrematis</name>
    <dbReference type="NCBI Taxonomy" id="2864039"/>
    <lineage>
        <taxon>Bacteria</taxon>
        <taxon>Bacillati</taxon>
        <taxon>Actinomycetota</taxon>
        <taxon>Actinomycetes</taxon>
        <taxon>Streptosporangiales</taxon>
        <taxon>Thermomonosporaceae</taxon>
        <taxon>Actinomadura</taxon>
    </lineage>
</organism>
<feature type="region of interest" description="Disordered" evidence="1">
    <location>
        <begin position="1"/>
        <end position="60"/>
    </location>
</feature>
<keyword evidence="2" id="KW-0812">Transmembrane</keyword>
<dbReference type="InterPro" id="IPR023346">
    <property type="entry name" value="Lysozyme-like_dom_sf"/>
</dbReference>
<evidence type="ECO:0000313" key="4">
    <source>
        <dbReference type="Proteomes" id="UP000774570"/>
    </source>
</evidence>
<proteinExistence type="predicted"/>
<dbReference type="EMBL" id="JAIBOA010000002">
    <property type="protein sequence ID" value="MBW8481525.1"/>
    <property type="molecule type" value="Genomic_DNA"/>
</dbReference>
<gene>
    <name evidence="3" type="ORF">K1Y72_04015</name>
</gene>
<sequence length="274" mass="27389">MDGSGPAAFGADEAPADVLGHGDSYGGGPSGDSYGDPHGDPQAAPRRARRGEARTGRRGVKAAAVVAGAVVLVGAGAVTAFAVTGDGEADAADKTAIAAAPLKDAAAQAVDAKALEAQRSKQAADRASRAVRTKGKAPKLSPKGKPLPKPTPTPSKSASSGGGSGTGAGADPVPAGEAQAIAKAMLPSYGFSGSGQFACLVKLWNRESGWRTTAANPSGAYGIPQALPGSKMASAGSDWRTSARTQIKWGLGYIKSRHGTPCGAWQHSETNGWY</sequence>
<dbReference type="Proteomes" id="UP000774570">
    <property type="component" value="Unassembled WGS sequence"/>
</dbReference>
<name>A0ABS7FMR6_9ACTN</name>
<feature type="transmembrane region" description="Helical" evidence="2">
    <location>
        <begin position="59"/>
        <end position="83"/>
    </location>
</feature>
<evidence type="ECO:0000256" key="2">
    <source>
        <dbReference type="SAM" id="Phobius"/>
    </source>
</evidence>
<comment type="caution">
    <text evidence="3">The sequence shown here is derived from an EMBL/GenBank/DDBJ whole genome shotgun (WGS) entry which is preliminary data.</text>
</comment>
<dbReference type="SUPFAM" id="SSF53955">
    <property type="entry name" value="Lysozyme-like"/>
    <property type="match status" value="1"/>
</dbReference>
<feature type="compositionally biased region" description="Basic and acidic residues" evidence="1">
    <location>
        <begin position="117"/>
        <end position="128"/>
    </location>
</feature>
<evidence type="ECO:0000313" key="3">
    <source>
        <dbReference type="EMBL" id="MBW8481525.1"/>
    </source>
</evidence>